<evidence type="ECO:0000313" key="4">
    <source>
        <dbReference type="Proteomes" id="UP000053372"/>
    </source>
</evidence>
<feature type="compositionally biased region" description="Pro residues" evidence="1">
    <location>
        <begin position="371"/>
        <end position="380"/>
    </location>
</feature>
<sequence>MIPGDSLSTGKASLADLRFNDGSLARVGERAIFRFLPKRRRFFLSNGTALLLIPPGRGGARIRTPNAATAIRGSALFVRYDKATDTTIVGALTDSGIQVSNKDASQTHGLAAGQLLVIVKDRIAGLYDFDLRTFYETSELVEGLDLTNSKVPNPDPAIASVQAETTDALAEQKPLIGAKVEKNPSFIKLSTQTPRKTTAGAAARYQQDTNLIDASEVGSAVRKNNNPNTRRNNTIKKPVNQPVTKPVPATSIAPVTSKPVIKPVPTTSPPSRPTVIIKTPPINQPTQPGQPITPTSPSNPPNPTTPSVPPTQEPVEQPQPTTPSVPPTQEPVEQPQPTTPSVPPTQEPVEQPQPTTPSVPPTQEPVEQPQPTTPTVPPTQEPVEQPQPTTPPVPPTQEPVEQPQPITPTVPPTQEPAQQHQPTTPTVPPTQVNY</sequence>
<dbReference type="Proteomes" id="UP000053372">
    <property type="component" value="Unassembled WGS sequence"/>
</dbReference>
<proteinExistence type="predicted"/>
<protein>
    <recommendedName>
        <fullName evidence="2">FecR protein domain-containing protein</fullName>
    </recommendedName>
</protein>
<feature type="compositionally biased region" description="Pro residues" evidence="1">
    <location>
        <begin position="354"/>
        <end position="363"/>
    </location>
</feature>
<keyword evidence="4" id="KW-1185">Reference proteome</keyword>
<feature type="compositionally biased region" description="Pro residues" evidence="1">
    <location>
        <begin position="405"/>
        <end position="414"/>
    </location>
</feature>
<feature type="compositionally biased region" description="Pro residues" evidence="1">
    <location>
        <begin position="388"/>
        <end position="397"/>
    </location>
</feature>
<comment type="caution">
    <text evidence="3">The sequence shown here is derived from an EMBL/GenBank/DDBJ whole genome shotgun (WGS) entry which is preliminary data.</text>
</comment>
<feature type="compositionally biased region" description="Pro residues" evidence="1">
    <location>
        <begin position="320"/>
        <end position="329"/>
    </location>
</feature>
<dbReference type="EMBL" id="LMTZ01000086">
    <property type="protein sequence ID" value="KST67569.1"/>
    <property type="molecule type" value="Genomic_DNA"/>
</dbReference>
<reference evidence="3 4" key="1">
    <citation type="journal article" date="2015" name="Genome Announc.">
        <title>Draft Genome of the Euendolithic (true boring) Cyanobacterium Mastigocoleus testarum strain BC008.</title>
        <authorList>
            <person name="Guida B.S."/>
            <person name="Garcia-Pichel F."/>
        </authorList>
    </citation>
    <scope>NUCLEOTIDE SEQUENCE [LARGE SCALE GENOMIC DNA]</scope>
    <source>
        <strain evidence="3 4">BC008</strain>
    </source>
</reference>
<feature type="region of interest" description="Disordered" evidence="1">
    <location>
        <begin position="217"/>
        <end position="434"/>
    </location>
</feature>
<organism evidence="3 4">
    <name type="scientific">Mastigocoleus testarum BC008</name>
    <dbReference type="NCBI Taxonomy" id="371196"/>
    <lineage>
        <taxon>Bacteria</taxon>
        <taxon>Bacillati</taxon>
        <taxon>Cyanobacteriota</taxon>
        <taxon>Cyanophyceae</taxon>
        <taxon>Nostocales</taxon>
        <taxon>Hapalosiphonaceae</taxon>
        <taxon>Mastigocoleus</taxon>
    </lineage>
</organism>
<evidence type="ECO:0000259" key="2">
    <source>
        <dbReference type="Pfam" id="PF04773"/>
    </source>
</evidence>
<dbReference type="Pfam" id="PF04773">
    <property type="entry name" value="FecR"/>
    <property type="match status" value="1"/>
</dbReference>
<feature type="compositionally biased region" description="Low complexity" evidence="1">
    <location>
        <begin position="415"/>
        <end position="434"/>
    </location>
</feature>
<name>A0A0V7ZT43_9CYAN</name>
<gene>
    <name evidence="3" type="ORF">BC008_30705</name>
</gene>
<dbReference type="AlphaFoldDB" id="A0A0V7ZT43"/>
<dbReference type="InterPro" id="IPR006860">
    <property type="entry name" value="FecR"/>
</dbReference>
<evidence type="ECO:0000313" key="3">
    <source>
        <dbReference type="EMBL" id="KST67569.1"/>
    </source>
</evidence>
<accession>A0A0V7ZT43</accession>
<feature type="compositionally biased region" description="Pro residues" evidence="1">
    <location>
        <begin position="337"/>
        <end position="346"/>
    </location>
</feature>
<feature type="compositionally biased region" description="Pro residues" evidence="1">
    <location>
        <begin position="297"/>
        <end position="312"/>
    </location>
</feature>
<feature type="domain" description="FecR protein" evidence="2">
    <location>
        <begin position="5"/>
        <end position="84"/>
    </location>
</feature>
<feature type="compositionally biased region" description="Low complexity" evidence="1">
    <location>
        <begin position="273"/>
        <end position="296"/>
    </location>
</feature>
<evidence type="ECO:0000256" key="1">
    <source>
        <dbReference type="SAM" id="MobiDB-lite"/>
    </source>
</evidence>